<dbReference type="PANTHER" id="PTHR30487">
    <property type="entry name" value="TYPE 4 PREPILIN-LIKE PROTEINS LEADER PEPTIDE-PROCESSING ENZYME"/>
    <property type="match status" value="1"/>
</dbReference>
<protein>
    <submittedName>
        <fullName evidence="5">Type IV prepilin peptidase TadV/CpaA</fullName>
    </submittedName>
</protein>
<proteinExistence type="inferred from homology"/>
<dbReference type="EMBL" id="CP012332">
    <property type="protein sequence ID" value="AKU91527.1"/>
    <property type="molecule type" value="Genomic_DNA"/>
</dbReference>
<feature type="transmembrane region" description="Helical" evidence="3">
    <location>
        <begin position="6"/>
        <end position="24"/>
    </location>
</feature>
<evidence type="ECO:0000256" key="1">
    <source>
        <dbReference type="ARBA" id="ARBA00005801"/>
    </source>
</evidence>
<dbReference type="AlphaFoldDB" id="A0A0K1PDF1"/>
<evidence type="ECO:0000313" key="5">
    <source>
        <dbReference type="EMBL" id="AKU91527.1"/>
    </source>
</evidence>
<feature type="domain" description="Prepilin type IV endopeptidase peptidase" evidence="4">
    <location>
        <begin position="13"/>
        <end position="117"/>
    </location>
</feature>
<keyword evidence="3" id="KW-1133">Transmembrane helix</keyword>
<reference evidence="5 6" key="1">
    <citation type="submission" date="2015-08" db="EMBL/GenBank/DDBJ databases">
        <authorList>
            <person name="Babu N.S."/>
            <person name="Beckwith C.J."/>
            <person name="Beseler K.G."/>
            <person name="Brison A."/>
            <person name="Carone J.V."/>
            <person name="Caskin T.P."/>
            <person name="Diamond M."/>
            <person name="Durham M.E."/>
            <person name="Foxe J.M."/>
            <person name="Go M."/>
            <person name="Henderson B.A."/>
            <person name="Jones I.B."/>
            <person name="McGettigan J.A."/>
            <person name="Micheletti S.J."/>
            <person name="Nasrallah M.E."/>
            <person name="Ortiz D."/>
            <person name="Piller C.R."/>
            <person name="Privatt S.R."/>
            <person name="Schneider S.L."/>
            <person name="Sharp S."/>
            <person name="Smith T.C."/>
            <person name="Stanton J.D."/>
            <person name="Ullery H.E."/>
            <person name="Wilson R.J."/>
            <person name="Serrano M.G."/>
            <person name="Buck G."/>
            <person name="Lee V."/>
            <person name="Wang Y."/>
            <person name="Carvalho R."/>
            <person name="Voegtly L."/>
            <person name="Shi R."/>
            <person name="Duckworth R."/>
            <person name="Johnson A."/>
            <person name="Loviza R."/>
            <person name="Walstead R."/>
            <person name="Shah Z."/>
            <person name="Kiflezghi M."/>
            <person name="Wade K."/>
            <person name="Ball S.L."/>
            <person name="Bradley K.W."/>
            <person name="Asai D.J."/>
            <person name="Bowman C.A."/>
            <person name="Russell D.A."/>
            <person name="Pope W.H."/>
            <person name="Jacobs-Sera D."/>
            <person name="Hendrix R.W."/>
            <person name="Hatfull G.F."/>
        </authorList>
    </citation>
    <scope>NUCLEOTIDE SEQUENCE [LARGE SCALE GENOMIC DNA]</scope>
    <source>
        <strain evidence="5 6">DSM 27710</strain>
    </source>
</reference>
<gene>
    <name evidence="5" type="ORF">AKJ08_1914</name>
</gene>
<keyword evidence="6" id="KW-1185">Reference proteome</keyword>
<dbReference type="OrthoDB" id="2087435at2"/>
<evidence type="ECO:0000259" key="4">
    <source>
        <dbReference type="Pfam" id="PF01478"/>
    </source>
</evidence>
<dbReference type="GO" id="GO:0005886">
    <property type="term" value="C:plasma membrane"/>
    <property type="evidence" value="ECO:0007669"/>
    <property type="project" value="TreeGrafter"/>
</dbReference>
<dbReference type="KEGG" id="vin:AKJ08_1914"/>
<dbReference type="InterPro" id="IPR014032">
    <property type="entry name" value="Peptidase_A24A_bac"/>
</dbReference>
<dbReference type="Proteomes" id="UP000055590">
    <property type="component" value="Chromosome"/>
</dbReference>
<dbReference type="STRING" id="1391653.AKJ08_1914"/>
<evidence type="ECO:0000256" key="2">
    <source>
        <dbReference type="RuleBase" id="RU003793"/>
    </source>
</evidence>
<feature type="transmembrane region" description="Helical" evidence="3">
    <location>
        <begin position="102"/>
        <end position="125"/>
    </location>
</feature>
<keyword evidence="3" id="KW-0812">Transmembrane</keyword>
<dbReference type="Pfam" id="PF01478">
    <property type="entry name" value="Peptidase_A24"/>
    <property type="match status" value="1"/>
</dbReference>
<organism evidence="5 6">
    <name type="scientific">Vulgatibacter incomptus</name>
    <dbReference type="NCBI Taxonomy" id="1391653"/>
    <lineage>
        <taxon>Bacteria</taxon>
        <taxon>Pseudomonadati</taxon>
        <taxon>Myxococcota</taxon>
        <taxon>Myxococcia</taxon>
        <taxon>Myxococcales</taxon>
        <taxon>Cystobacterineae</taxon>
        <taxon>Vulgatibacteraceae</taxon>
        <taxon>Vulgatibacter</taxon>
    </lineage>
</organism>
<dbReference type="Gene3D" id="1.20.120.1220">
    <property type="match status" value="1"/>
</dbReference>
<name>A0A0K1PDF1_9BACT</name>
<dbReference type="RefSeq" id="WP_050725826.1">
    <property type="nucleotide sequence ID" value="NZ_CP012332.1"/>
</dbReference>
<feature type="transmembrane region" description="Helical" evidence="3">
    <location>
        <begin position="31"/>
        <end position="53"/>
    </location>
</feature>
<dbReference type="GO" id="GO:0006465">
    <property type="term" value="P:signal peptide processing"/>
    <property type="evidence" value="ECO:0007669"/>
    <property type="project" value="TreeGrafter"/>
</dbReference>
<feature type="transmembrane region" description="Helical" evidence="3">
    <location>
        <begin position="157"/>
        <end position="175"/>
    </location>
</feature>
<feature type="transmembrane region" description="Helical" evidence="3">
    <location>
        <begin position="59"/>
        <end position="81"/>
    </location>
</feature>
<dbReference type="PRINTS" id="PR00864">
    <property type="entry name" value="PREPILNPTASE"/>
</dbReference>
<accession>A0A0K1PDF1</accession>
<sequence length="178" mass="18058">MAPGAAPSILYALLAFCLSVSLATDLRSRKILDVVTLPTIGLALAARLLLAGWDSPLGLASGLVGAAVGLAAFLLPAWTGGMGMGDVKLAGAVGAILGWERILGALLLTAIAGGLLAFAVVIQAGTLGETIRNVWFLLLRALRIRRGGAELGERTAWLPYGVAIVAGTVASLFVGGGW</sequence>
<evidence type="ECO:0000256" key="3">
    <source>
        <dbReference type="SAM" id="Phobius"/>
    </source>
</evidence>
<comment type="similarity">
    <text evidence="1 2">Belongs to the peptidase A24 family.</text>
</comment>
<evidence type="ECO:0000313" key="6">
    <source>
        <dbReference type="Proteomes" id="UP000055590"/>
    </source>
</evidence>
<dbReference type="PANTHER" id="PTHR30487:SF0">
    <property type="entry name" value="PREPILIN LEADER PEPTIDASE_N-METHYLTRANSFERASE-RELATED"/>
    <property type="match status" value="1"/>
</dbReference>
<dbReference type="InterPro" id="IPR000045">
    <property type="entry name" value="Prepilin_IV_endopep_pep"/>
</dbReference>
<dbReference type="InterPro" id="IPR050882">
    <property type="entry name" value="Prepilin_peptidase/N-MTase"/>
</dbReference>
<keyword evidence="3" id="KW-0472">Membrane</keyword>
<dbReference type="GO" id="GO:0004190">
    <property type="term" value="F:aspartic-type endopeptidase activity"/>
    <property type="evidence" value="ECO:0007669"/>
    <property type="project" value="InterPro"/>
</dbReference>